<accession>A0AAD7JN73</accession>
<protein>
    <submittedName>
        <fullName evidence="2">Uncharacterized protein</fullName>
    </submittedName>
</protein>
<comment type="caution">
    <text evidence="2">The sequence shown here is derived from an EMBL/GenBank/DDBJ whole genome shotgun (WGS) entry which is preliminary data.</text>
</comment>
<name>A0AAD7JN73_9AGAR</name>
<dbReference type="Proteomes" id="UP001215598">
    <property type="component" value="Unassembled WGS sequence"/>
</dbReference>
<evidence type="ECO:0000256" key="1">
    <source>
        <dbReference type="SAM" id="Phobius"/>
    </source>
</evidence>
<dbReference type="EMBL" id="JARKIB010000021">
    <property type="protein sequence ID" value="KAJ7767771.1"/>
    <property type="molecule type" value="Genomic_DNA"/>
</dbReference>
<sequence length="91" mass="10408">MGGAGSNVAAICNCSTDSFLRMFLLILVFSLIILLVCLDWSLRFPLIFVILLVILLVCLNWCLVLFLVVFVAFIDWLCRPYFPVKDFFEPL</sequence>
<gene>
    <name evidence="2" type="ORF">B0H16DRAFT_1520708</name>
</gene>
<organism evidence="2 3">
    <name type="scientific">Mycena metata</name>
    <dbReference type="NCBI Taxonomy" id="1033252"/>
    <lineage>
        <taxon>Eukaryota</taxon>
        <taxon>Fungi</taxon>
        <taxon>Dikarya</taxon>
        <taxon>Basidiomycota</taxon>
        <taxon>Agaricomycotina</taxon>
        <taxon>Agaricomycetes</taxon>
        <taxon>Agaricomycetidae</taxon>
        <taxon>Agaricales</taxon>
        <taxon>Marasmiineae</taxon>
        <taxon>Mycenaceae</taxon>
        <taxon>Mycena</taxon>
    </lineage>
</organism>
<dbReference type="AlphaFoldDB" id="A0AAD7JN73"/>
<evidence type="ECO:0000313" key="3">
    <source>
        <dbReference type="Proteomes" id="UP001215598"/>
    </source>
</evidence>
<feature type="transmembrane region" description="Helical" evidence="1">
    <location>
        <begin position="47"/>
        <end position="74"/>
    </location>
</feature>
<keyword evidence="3" id="KW-1185">Reference proteome</keyword>
<keyword evidence="1" id="KW-1133">Transmembrane helix</keyword>
<keyword evidence="1" id="KW-0812">Transmembrane</keyword>
<keyword evidence="1" id="KW-0472">Membrane</keyword>
<evidence type="ECO:0000313" key="2">
    <source>
        <dbReference type="EMBL" id="KAJ7767771.1"/>
    </source>
</evidence>
<reference evidence="2" key="1">
    <citation type="submission" date="2023-03" db="EMBL/GenBank/DDBJ databases">
        <title>Massive genome expansion in bonnet fungi (Mycena s.s.) driven by repeated elements and novel gene families across ecological guilds.</title>
        <authorList>
            <consortium name="Lawrence Berkeley National Laboratory"/>
            <person name="Harder C.B."/>
            <person name="Miyauchi S."/>
            <person name="Viragh M."/>
            <person name="Kuo A."/>
            <person name="Thoen E."/>
            <person name="Andreopoulos B."/>
            <person name="Lu D."/>
            <person name="Skrede I."/>
            <person name="Drula E."/>
            <person name="Henrissat B."/>
            <person name="Morin E."/>
            <person name="Kohler A."/>
            <person name="Barry K."/>
            <person name="LaButti K."/>
            <person name="Morin E."/>
            <person name="Salamov A."/>
            <person name="Lipzen A."/>
            <person name="Mereny Z."/>
            <person name="Hegedus B."/>
            <person name="Baldrian P."/>
            <person name="Stursova M."/>
            <person name="Weitz H."/>
            <person name="Taylor A."/>
            <person name="Grigoriev I.V."/>
            <person name="Nagy L.G."/>
            <person name="Martin F."/>
            <person name="Kauserud H."/>
        </authorList>
    </citation>
    <scope>NUCLEOTIDE SEQUENCE</scope>
    <source>
        <strain evidence="2">CBHHK182m</strain>
    </source>
</reference>
<proteinExistence type="predicted"/>
<feature type="transmembrane region" description="Helical" evidence="1">
    <location>
        <begin position="20"/>
        <end position="40"/>
    </location>
</feature>